<dbReference type="GO" id="GO:0006338">
    <property type="term" value="P:chromatin remodeling"/>
    <property type="evidence" value="ECO:0007669"/>
    <property type="project" value="InterPro"/>
</dbReference>
<reference evidence="2" key="1">
    <citation type="journal article" date="2006" name="PLoS Biol.">
        <title>Macronuclear genome sequence of the ciliate Tetrahymena thermophila, a model eukaryote.</title>
        <authorList>
            <person name="Eisen J.A."/>
            <person name="Coyne R.S."/>
            <person name="Wu M."/>
            <person name="Wu D."/>
            <person name="Thiagarajan M."/>
            <person name="Wortman J.R."/>
            <person name="Badger J.H."/>
            <person name="Ren Q."/>
            <person name="Amedeo P."/>
            <person name="Jones K.M."/>
            <person name="Tallon L.J."/>
            <person name="Delcher A.L."/>
            <person name="Salzberg S.L."/>
            <person name="Silva J.C."/>
            <person name="Haas B.J."/>
            <person name="Majoros W.H."/>
            <person name="Farzad M."/>
            <person name="Carlton J.M."/>
            <person name="Smith R.K. Jr."/>
            <person name="Garg J."/>
            <person name="Pearlman R.E."/>
            <person name="Karrer K.M."/>
            <person name="Sun L."/>
            <person name="Manning G."/>
            <person name="Elde N.C."/>
            <person name="Turkewitz A.P."/>
            <person name="Asai D.J."/>
            <person name="Wilkes D.E."/>
            <person name="Wang Y."/>
            <person name="Cai H."/>
            <person name="Collins K."/>
            <person name="Stewart B.A."/>
            <person name="Lee S.R."/>
            <person name="Wilamowska K."/>
            <person name="Weinberg Z."/>
            <person name="Ruzzo W.L."/>
            <person name="Wloga D."/>
            <person name="Gaertig J."/>
            <person name="Frankel J."/>
            <person name="Tsao C.-C."/>
            <person name="Gorovsky M.A."/>
            <person name="Keeling P.J."/>
            <person name="Waller R.F."/>
            <person name="Patron N.J."/>
            <person name="Cherry J.M."/>
            <person name="Stover N.A."/>
            <person name="Krieger C.J."/>
            <person name="del Toro C."/>
            <person name="Ryder H.F."/>
            <person name="Williamson S.C."/>
            <person name="Barbeau R.A."/>
            <person name="Hamilton E.P."/>
            <person name="Orias E."/>
        </authorList>
    </citation>
    <scope>NUCLEOTIDE SEQUENCE [LARGE SCALE GENOMIC DNA]</scope>
    <source>
        <strain evidence="2">SB210</strain>
    </source>
</reference>
<dbReference type="Pfam" id="PF04855">
    <property type="entry name" value="SNF5"/>
    <property type="match status" value="1"/>
</dbReference>
<dbReference type="InterPro" id="IPR006939">
    <property type="entry name" value="SNF5"/>
</dbReference>
<dbReference type="InParanoid" id="Q23DI6"/>
<evidence type="ECO:0000313" key="2">
    <source>
        <dbReference type="Proteomes" id="UP000009168"/>
    </source>
</evidence>
<dbReference type="EMBL" id="GG662712">
    <property type="protein sequence ID" value="EAR94439.2"/>
    <property type="molecule type" value="Genomic_DNA"/>
</dbReference>
<dbReference type="OrthoDB" id="515064at2759"/>
<proteinExistence type="predicted"/>
<dbReference type="AlphaFoldDB" id="Q23DI6"/>
<dbReference type="GeneID" id="7844990"/>
<dbReference type="KEGG" id="tet:TTHERM_00047050"/>
<protein>
    <submittedName>
        <fullName evidence="1">SNF5/SMARCB 1/INI1 family protein</fullName>
    </submittedName>
</protein>
<accession>Q23DI6</accession>
<dbReference type="Proteomes" id="UP000009168">
    <property type="component" value="Unassembled WGS sequence"/>
</dbReference>
<name>Q23DI6_TETTS</name>
<evidence type="ECO:0000313" key="1">
    <source>
        <dbReference type="EMBL" id="EAR94439.2"/>
    </source>
</evidence>
<dbReference type="HOGENOM" id="CLU_407445_0_0_1"/>
<dbReference type="GO" id="GO:0000228">
    <property type="term" value="C:nuclear chromosome"/>
    <property type="evidence" value="ECO:0007669"/>
    <property type="project" value="InterPro"/>
</dbReference>
<sequence length="620" mass="73952">MLKIEEEQQNKDNCFSYEICTNWDIKWQFDLRKIHKQAPKKESFQVICNSDDTVQNKIEQAINKLEYCYYEKKYDNNSTSTTPIVPKSEQKRAKLIRKMAEKAFKAFKMKLPEIAKELQEDKNNIKLWFRKKLESQEDNNRILEKCRKWIHNKLNDVEYEDFLKVVYKYTKSCQKEEAKRYKIPDPSMILKKSFVLHPNPPGEKQSKNAHLLLYQTCSAENSSSLIHIDIQLEVTDLINKEGELDNNKNNLIEQINNQADFFNDYPNINNPSFGEYNGDELNKNSKQNIQIINHLKYKNTCFIYKINGNYYIREKVLWDPNFCEQNQIFQNSYQLIRDIIFEYELINITKDRIQDLWSQACKQIYIQIQQKRFFYENQKTICQFNSQEAINSQKEHLIQISIILKNKNQQVIHKEQIEWDIMSDINNAEQFAEILTQDLSLEKNYAAEVSKQIRDQISSYMIKKVEKIGKFYPEFNKQNPSETWNRVKEKEFMKKRLVHTMSEDIPLIPDEYLSEDFPQFKNLEMFNLLKSNLDVMPPKFQEKLIAIEKIEVAQKKKSENESPFLNIDKAMRCLDPSLILHDNPYVPQILRENRHINDLELELEKKRAVFNNPLLAAQMS</sequence>
<keyword evidence="2" id="KW-1185">Reference proteome</keyword>
<dbReference type="RefSeq" id="XP_001014700.2">
    <property type="nucleotide sequence ID" value="XM_001014700.2"/>
</dbReference>
<organism evidence="1 2">
    <name type="scientific">Tetrahymena thermophila (strain SB210)</name>
    <dbReference type="NCBI Taxonomy" id="312017"/>
    <lineage>
        <taxon>Eukaryota</taxon>
        <taxon>Sar</taxon>
        <taxon>Alveolata</taxon>
        <taxon>Ciliophora</taxon>
        <taxon>Intramacronucleata</taxon>
        <taxon>Oligohymenophorea</taxon>
        <taxon>Hymenostomatida</taxon>
        <taxon>Tetrahymenina</taxon>
        <taxon>Tetrahymenidae</taxon>
        <taxon>Tetrahymena</taxon>
    </lineage>
</organism>
<gene>
    <name evidence="1" type="ORF">TTHERM_00047050</name>
</gene>